<gene>
    <name evidence="8" type="primary">WRKY12_0</name>
    <name evidence="8" type="ORF">Zm00014a_027103</name>
</gene>
<dbReference type="ExpressionAtlas" id="A0A3L6EUS0">
    <property type="expression patterns" value="baseline and differential"/>
</dbReference>
<dbReference type="Gene3D" id="2.20.25.80">
    <property type="entry name" value="WRKY domain"/>
    <property type="match status" value="1"/>
</dbReference>
<dbReference type="InterPro" id="IPR003657">
    <property type="entry name" value="WRKY_dom"/>
</dbReference>
<dbReference type="FunFam" id="2.20.25.80:FF:000003">
    <property type="entry name" value="WRKY transcription factor 57"/>
    <property type="match status" value="1"/>
</dbReference>
<evidence type="ECO:0000256" key="2">
    <source>
        <dbReference type="ARBA" id="ARBA00023015"/>
    </source>
</evidence>
<evidence type="ECO:0000259" key="7">
    <source>
        <dbReference type="PROSITE" id="PS50811"/>
    </source>
</evidence>
<dbReference type="Proteomes" id="UP000251960">
    <property type="component" value="Chromosome 5"/>
</dbReference>
<evidence type="ECO:0000256" key="1">
    <source>
        <dbReference type="ARBA" id="ARBA00004123"/>
    </source>
</evidence>
<feature type="domain" description="WRKY" evidence="7">
    <location>
        <begin position="155"/>
        <end position="217"/>
    </location>
</feature>
<evidence type="ECO:0000256" key="6">
    <source>
        <dbReference type="SAM" id="MobiDB-lite"/>
    </source>
</evidence>
<evidence type="ECO:0000313" key="8">
    <source>
        <dbReference type="EMBL" id="PWZ24620.1"/>
    </source>
</evidence>
<evidence type="ECO:0000256" key="4">
    <source>
        <dbReference type="ARBA" id="ARBA00023163"/>
    </source>
</evidence>
<keyword evidence="5" id="KW-0539">Nucleus</keyword>
<organism evidence="8">
    <name type="scientific">Zea mays</name>
    <name type="common">Maize</name>
    <dbReference type="NCBI Taxonomy" id="4577"/>
    <lineage>
        <taxon>Eukaryota</taxon>
        <taxon>Viridiplantae</taxon>
        <taxon>Streptophyta</taxon>
        <taxon>Embryophyta</taxon>
        <taxon>Tracheophyta</taxon>
        <taxon>Spermatophyta</taxon>
        <taxon>Magnoliopsida</taxon>
        <taxon>Liliopsida</taxon>
        <taxon>Poales</taxon>
        <taxon>Poaceae</taxon>
        <taxon>PACMAD clade</taxon>
        <taxon>Panicoideae</taxon>
        <taxon>Andropogonodae</taxon>
        <taxon>Andropogoneae</taxon>
        <taxon>Tripsacinae</taxon>
        <taxon>Zea</taxon>
    </lineage>
</organism>
<dbReference type="GO" id="GO:0043565">
    <property type="term" value="F:sequence-specific DNA binding"/>
    <property type="evidence" value="ECO:0007669"/>
    <property type="project" value="InterPro"/>
</dbReference>
<dbReference type="EMBL" id="NCVQ01000006">
    <property type="protein sequence ID" value="PWZ24620.1"/>
    <property type="molecule type" value="Genomic_DNA"/>
</dbReference>
<dbReference type="SMART" id="SM00774">
    <property type="entry name" value="WRKY"/>
    <property type="match status" value="1"/>
</dbReference>
<feature type="region of interest" description="Disordered" evidence="6">
    <location>
        <begin position="214"/>
        <end position="236"/>
    </location>
</feature>
<comment type="caution">
    <text evidence="8">The sequence shown here is derived from an EMBL/GenBank/DDBJ whole genome shotgun (WGS) entry which is preliminary data.</text>
</comment>
<dbReference type="Pfam" id="PF03106">
    <property type="entry name" value="WRKY"/>
    <property type="match status" value="1"/>
</dbReference>
<dbReference type="GO" id="GO:0005634">
    <property type="term" value="C:nucleus"/>
    <property type="evidence" value="ECO:0007669"/>
    <property type="project" value="UniProtKB-SubCell"/>
</dbReference>
<dbReference type="PANTHER" id="PTHR31221">
    <property type="entry name" value="WRKY TRANSCRIPTION FACTOR PROTEIN 1-RELATED"/>
    <property type="match status" value="1"/>
</dbReference>
<dbReference type="InterPro" id="IPR044810">
    <property type="entry name" value="WRKY_plant"/>
</dbReference>
<dbReference type="PROSITE" id="PS50811">
    <property type="entry name" value="WRKY"/>
    <property type="match status" value="1"/>
</dbReference>
<dbReference type="AlphaFoldDB" id="A0A3L6EUS0"/>
<accession>A0A3L6EUS0</accession>
<sequence>MQAYMEGGQLLGACCLPGFLVPDHYAAFPLPLPLQLPSLQPNDNRLFQMPFDQEEAENHGGMLYSDQCGLYSLPAFGSCSAGASATACGGTRPTAGFMPSAIGAETKVCTSLTTKGCNESNSTWWKGSAATIAERGKMKVRRKMREPRFCFQTRSDVDVLDDGYKWRKYGQKVVKNSLHPRSYFRCTHSNCRVKKRVERLSTDCRMVMTTYEGRHTHSPCSDDASSGDHTDCFSSF</sequence>
<reference evidence="8" key="1">
    <citation type="journal article" date="2018" name="Nat. Genet.">
        <title>Extensive intraspecific gene order and gene structural variations between Mo17 and other maize genomes.</title>
        <authorList>
            <person name="Sun S."/>
            <person name="Zhou Y."/>
            <person name="Chen J."/>
            <person name="Shi J."/>
            <person name="Zhao H."/>
            <person name="Zhao H."/>
            <person name="Song W."/>
            <person name="Zhang M."/>
            <person name="Cui Y."/>
            <person name="Dong X."/>
            <person name="Liu H."/>
            <person name="Ma X."/>
            <person name="Jiao Y."/>
            <person name="Wang B."/>
            <person name="Wei X."/>
            <person name="Stein J.C."/>
            <person name="Glaubitz J.C."/>
            <person name="Lu F."/>
            <person name="Yu G."/>
            <person name="Liang C."/>
            <person name="Fengler K."/>
            <person name="Li B."/>
            <person name="Rafalski A."/>
            <person name="Schnable P.S."/>
            <person name="Ware D.H."/>
            <person name="Buckler E.S."/>
            <person name="Lai J."/>
        </authorList>
    </citation>
    <scope>NUCLEOTIDE SEQUENCE [LARGE SCALE GENOMIC DNA]</scope>
    <source>
        <tissue evidence="8">Seedling</tissue>
    </source>
</reference>
<protein>
    <submittedName>
        <fullName evidence="8">Putative WRKY transcription factor 12</fullName>
    </submittedName>
</protein>
<proteinExistence type="predicted"/>
<comment type="subcellular location">
    <subcellularLocation>
        <location evidence="1">Nucleus</location>
    </subcellularLocation>
</comment>
<dbReference type="SUPFAM" id="SSF118290">
    <property type="entry name" value="WRKY DNA-binding domain"/>
    <property type="match status" value="1"/>
</dbReference>
<dbReference type="InterPro" id="IPR036576">
    <property type="entry name" value="WRKY_dom_sf"/>
</dbReference>
<evidence type="ECO:0000256" key="3">
    <source>
        <dbReference type="ARBA" id="ARBA00023125"/>
    </source>
</evidence>
<keyword evidence="4" id="KW-0804">Transcription</keyword>
<keyword evidence="3" id="KW-0238">DNA-binding</keyword>
<keyword evidence="2" id="KW-0805">Transcription regulation</keyword>
<feature type="compositionally biased region" description="Basic and acidic residues" evidence="6">
    <location>
        <begin position="226"/>
        <end position="236"/>
    </location>
</feature>
<dbReference type="PANTHER" id="PTHR31221:SF354">
    <property type="entry name" value="WRKY DNA-BINDING DOMAIN SUPERFAMILY PROTEIN-RELATED"/>
    <property type="match status" value="1"/>
</dbReference>
<evidence type="ECO:0000256" key="5">
    <source>
        <dbReference type="ARBA" id="ARBA00023242"/>
    </source>
</evidence>
<dbReference type="GO" id="GO:0003700">
    <property type="term" value="F:DNA-binding transcription factor activity"/>
    <property type="evidence" value="ECO:0007669"/>
    <property type="project" value="InterPro"/>
</dbReference>
<name>A0A3L6EUS0_MAIZE</name>